<sequence length="241" mass="27547">MQQPTSTLVPTYYFPPAPPKVPPRVDEWPMPTFRLRVEDLTHPGAQLFFEHVNPVQALREAVLAVFKWLYTTETVPRHVETVVLVLRSMPGAAHTSGADIYKEIHFSLEHIANNASRAKDEINGVLVHEMVHCYQYNGMGRCPGGLVEGVADWVRLHAGLKPPHWREGGGDKWDAGYEATAYMLEWMEGKYGFGFVRNLNLTMRDREYEDAMFKEHTGRKISSLWKDYRAYVDESRKAGKA</sequence>
<accession>A0A4V3XJH6</accession>
<reference evidence="1 2" key="1">
    <citation type="submission" date="2019-02" db="EMBL/GenBank/DDBJ databases">
        <title>Genome sequencing of the rare red list fungi Antrodiella citrinella (Flaviporus citrinellus).</title>
        <authorList>
            <person name="Buettner E."/>
            <person name="Kellner H."/>
        </authorList>
    </citation>
    <scope>NUCLEOTIDE SEQUENCE [LARGE SCALE GENOMIC DNA]</scope>
    <source>
        <strain evidence="1 2">DSM 108506</strain>
    </source>
</reference>
<dbReference type="PANTHER" id="PTHR33321">
    <property type="match status" value="1"/>
</dbReference>
<dbReference type="OrthoDB" id="891726at2759"/>
<evidence type="ECO:0008006" key="3">
    <source>
        <dbReference type="Google" id="ProtNLM"/>
    </source>
</evidence>
<dbReference type="EMBL" id="SGPM01000010">
    <property type="protein sequence ID" value="THH33113.1"/>
    <property type="molecule type" value="Genomic_DNA"/>
</dbReference>
<dbReference type="InterPro" id="IPR007541">
    <property type="entry name" value="Uncharacterised_BSP"/>
</dbReference>
<protein>
    <recommendedName>
        <fullName evidence="3">Plant basic secretory protein</fullName>
    </recommendedName>
</protein>
<keyword evidence="2" id="KW-1185">Reference proteome</keyword>
<dbReference type="PANTHER" id="PTHR33321:SF12">
    <property type="entry name" value="PLANT BASIC SECRETORY PROTEIN (BSP) FAMILY PROTEIN"/>
    <property type="match status" value="1"/>
</dbReference>
<gene>
    <name evidence="1" type="ORF">EUX98_g1052</name>
</gene>
<evidence type="ECO:0000313" key="1">
    <source>
        <dbReference type="EMBL" id="THH33113.1"/>
    </source>
</evidence>
<evidence type="ECO:0000313" key="2">
    <source>
        <dbReference type="Proteomes" id="UP000308730"/>
    </source>
</evidence>
<dbReference type="Pfam" id="PF04450">
    <property type="entry name" value="BSP"/>
    <property type="match status" value="1"/>
</dbReference>
<organism evidence="1 2">
    <name type="scientific">Antrodiella citrinella</name>
    <dbReference type="NCBI Taxonomy" id="2447956"/>
    <lineage>
        <taxon>Eukaryota</taxon>
        <taxon>Fungi</taxon>
        <taxon>Dikarya</taxon>
        <taxon>Basidiomycota</taxon>
        <taxon>Agaricomycotina</taxon>
        <taxon>Agaricomycetes</taxon>
        <taxon>Polyporales</taxon>
        <taxon>Steccherinaceae</taxon>
        <taxon>Antrodiella</taxon>
    </lineage>
</organism>
<dbReference type="Proteomes" id="UP000308730">
    <property type="component" value="Unassembled WGS sequence"/>
</dbReference>
<proteinExistence type="predicted"/>
<name>A0A4V3XJH6_9APHY</name>
<comment type="caution">
    <text evidence="1">The sequence shown here is derived from an EMBL/GenBank/DDBJ whole genome shotgun (WGS) entry which is preliminary data.</text>
</comment>
<dbReference type="AlphaFoldDB" id="A0A4V3XJH6"/>